<dbReference type="InterPro" id="IPR055438">
    <property type="entry name" value="AstE_AspA_cat"/>
</dbReference>
<dbReference type="Pfam" id="PF24827">
    <property type="entry name" value="AstE_AspA_cat"/>
    <property type="match status" value="1"/>
</dbReference>
<gene>
    <name evidence="6" type="ORF">LZA78_06885</name>
</gene>
<dbReference type="PANTHER" id="PTHR37326:SF1">
    <property type="entry name" value="BLL3975 PROTEIN"/>
    <property type="match status" value="1"/>
</dbReference>
<dbReference type="InterPro" id="IPR053138">
    <property type="entry name" value="N-alpha-Ac-DABA_deacetylase"/>
</dbReference>
<evidence type="ECO:0000313" key="6">
    <source>
        <dbReference type="EMBL" id="MCE5973198.1"/>
    </source>
</evidence>
<keyword evidence="4" id="KW-0862">Zinc</keyword>
<accession>A0ABS8YU26</accession>
<comment type="cofactor">
    <cofactor evidence="1">
        <name>Zn(2+)</name>
        <dbReference type="ChEBI" id="CHEBI:29105"/>
    </cofactor>
</comment>
<proteinExistence type="predicted"/>
<feature type="domain" description="Succinylglutamate desuccinylase/Aspartoacylase catalytic" evidence="5">
    <location>
        <begin position="31"/>
        <end position="261"/>
    </location>
</feature>
<evidence type="ECO:0000256" key="4">
    <source>
        <dbReference type="ARBA" id="ARBA00022833"/>
    </source>
</evidence>
<keyword evidence="3" id="KW-0378">Hydrolase</keyword>
<evidence type="ECO:0000313" key="7">
    <source>
        <dbReference type="Proteomes" id="UP001521181"/>
    </source>
</evidence>
<dbReference type="CDD" id="cd06250">
    <property type="entry name" value="M14_PaAOTO_like"/>
    <property type="match status" value="1"/>
</dbReference>
<organism evidence="6 7">
    <name type="scientific">Rhodobacter flavimaris</name>
    <dbReference type="NCBI Taxonomy" id="2907145"/>
    <lineage>
        <taxon>Bacteria</taxon>
        <taxon>Pseudomonadati</taxon>
        <taxon>Pseudomonadota</taxon>
        <taxon>Alphaproteobacteria</taxon>
        <taxon>Rhodobacterales</taxon>
        <taxon>Rhodobacter group</taxon>
        <taxon>Rhodobacter</taxon>
    </lineage>
</organism>
<sequence length="367" mass="38801">MQTEQVTLTPGPMSGSRHLTVYRFGTPGARPRVYIQGGLHADEAPGMLVGFSLRDSLARLETEGRIKGEVLLVPLANPIGLDQGVVGGSFGRFEATSGQNFNRDFPDAAALALAADDRAPGNDPVAELRTRLAAALDALQPRSPIGALQRALLRMAIDADIVLDMHCDSEAVTHIYCHAEQTEEAARLGRATGSAAVLHAEVQGGRSFDEACTLPWVALRERFQIDLPIACFAVTLEWRGVLDTCPEEARRDAEAVIAWLAETGCIEGPAGQSREAGAAPTPLAAVEVVSAPAPGLFHACVEPGARVQAGTLLGTVKSFPDGQDIAIHASTEGVLYAREQMRIVRAGTDLFFVAGQKPLRAGMLLGA</sequence>
<dbReference type="PANTHER" id="PTHR37326">
    <property type="entry name" value="BLL3975 PROTEIN"/>
    <property type="match status" value="1"/>
</dbReference>
<name>A0ABS8YU26_9RHOB</name>
<keyword evidence="2" id="KW-0479">Metal-binding</keyword>
<dbReference type="RefSeq" id="WP_233676202.1">
    <property type="nucleotide sequence ID" value="NZ_JAJUOS010000004.1"/>
</dbReference>
<evidence type="ECO:0000259" key="5">
    <source>
        <dbReference type="Pfam" id="PF24827"/>
    </source>
</evidence>
<protein>
    <submittedName>
        <fullName evidence="6">M14 family metallopeptidase</fullName>
    </submittedName>
</protein>
<evidence type="ECO:0000256" key="2">
    <source>
        <dbReference type="ARBA" id="ARBA00022723"/>
    </source>
</evidence>
<evidence type="ECO:0000256" key="1">
    <source>
        <dbReference type="ARBA" id="ARBA00001947"/>
    </source>
</evidence>
<dbReference type="SUPFAM" id="SSF53187">
    <property type="entry name" value="Zn-dependent exopeptidases"/>
    <property type="match status" value="1"/>
</dbReference>
<keyword evidence="7" id="KW-1185">Reference proteome</keyword>
<dbReference type="Proteomes" id="UP001521181">
    <property type="component" value="Unassembled WGS sequence"/>
</dbReference>
<dbReference type="EMBL" id="JAJUOS010000004">
    <property type="protein sequence ID" value="MCE5973198.1"/>
    <property type="molecule type" value="Genomic_DNA"/>
</dbReference>
<reference evidence="6 7" key="1">
    <citation type="submission" date="2021-12" db="EMBL/GenBank/DDBJ databases">
        <title>Sinirhodobacter sp. WL0062 is a bacterium isolated from seawater.</title>
        <authorList>
            <person name="Wang L."/>
            <person name="He W."/>
            <person name="Zhang D.-F."/>
        </authorList>
    </citation>
    <scope>NUCLEOTIDE SEQUENCE [LARGE SCALE GENOMIC DNA]</scope>
    <source>
        <strain evidence="6 7">WL0062</strain>
    </source>
</reference>
<dbReference type="Gene3D" id="3.40.630.10">
    <property type="entry name" value="Zn peptidases"/>
    <property type="match status" value="1"/>
</dbReference>
<comment type="caution">
    <text evidence="6">The sequence shown here is derived from an EMBL/GenBank/DDBJ whole genome shotgun (WGS) entry which is preliminary data.</text>
</comment>
<evidence type="ECO:0000256" key="3">
    <source>
        <dbReference type="ARBA" id="ARBA00022801"/>
    </source>
</evidence>